<dbReference type="AlphaFoldDB" id="A0AAD7FLA6"/>
<evidence type="ECO:0000313" key="1">
    <source>
        <dbReference type="EMBL" id="KAJ7626471.1"/>
    </source>
</evidence>
<dbReference type="Proteomes" id="UP001221757">
    <property type="component" value="Unassembled WGS sequence"/>
</dbReference>
<organism evidence="1 3">
    <name type="scientific">Mycena rosella</name>
    <name type="common">Pink bonnet</name>
    <name type="synonym">Agaricus rosellus</name>
    <dbReference type="NCBI Taxonomy" id="1033263"/>
    <lineage>
        <taxon>Eukaryota</taxon>
        <taxon>Fungi</taxon>
        <taxon>Dikarya</taxon>
        <taxon>Basidiomycota</taxon>
        <taxon>Agaricomycotina</taxon>
        <taxon>Agaricomycetes</taxon>
        <taxon>Agaricomycetidae</taxon>
        <taxon>Agaricales</taxon>
        <taxon>Marasmiineae</taxon>
        <taxon>Mycenaceae</taxon>
        <taxon>Mycena</taxon>
    </lineage>
</organism>
<dbReference type="EMBL" id="JARKIE010000392">
    <property type="protein sequence ID" value="KAJ7645807.1"/>
    <property type="molecule type" value="Genomic_DNA"/>
</dbReference>
<sequence>MSISLSCAPCAPTSLSAMFSISRALRAPMDQFLALLELGATAYRREGPGELYVKYRWDPRLPRPLPAHPDPAHLQIKIGHTKNLIHRERQHRAYGLGVVSWAHFPTPNRMLADLAGY</sequence>
<reference evidence="1" key="1">
    <citation type="submission" date="2023-03" db="EMBL/GenBank/DDBJ databases">
        <title>Massive genome expansion in bonnet fungi (Mycena s.s.) driven by repeated elements and novel gene families across ecological guilds.</title>
        <authorList>
            <consortium name="Lawrence Berkeley National Laboratory"/>
            <person name="Harder C.B."/>
            <person name="Miyauchi S."/>
            <person name="Viragh M."/>
            <person name="Kuo A."/>
            <person name="Thoen E."/>
            <person name="Andreopoulos B."/>
            <person name="Lu D."/>
            <person name="Skrede I."/>
            <person name="Drula E."/>
            <person name="Henrissat B."/>
            <person name="Morin E."/>
            <person name="Kohler A."/>
            <person name="Barry K."/>
            <person name="LaButti K."/>
            <person name="Morin E."/>
            <person name="Salamov A."/>
            <person name="Lipzen A."/>
            <person name="Mereny Z."/>
            <person name="Hegedus B."/>
            <person name="Baldrian P."/>
            <person name="Stursova M."/>
            <person name="Weitz H."/>
            <person name="Taylor A."/>
            <person name="Grigoriev I.V."/>
            <person name="Nagy L.G."/>
            <person name="Martin F."/>
            <person name="Kauserud H."/>
        </authorList>
    </citation>
    <scope>NUCLEOTIDE SEQUENCE</scope>
    <source>
        <strain evidence="1">CBHHK067</strain>
    </source>
</reference>
<comment type="caution">
    <text evidence="1">The sequence shown here is derived from an EMBL/GenBank/DDBJ whole genome shotgun (WGS) entry which is preliminary data.</text>
</comment>
<dbReference type="EMBL" id="JARKIE010000585">
    <property type="protein sequence ID" value="KAJ7626471.1"/>
    <property type="molecule type" value="Genomic_DNA"/>
</dbReference>
<proteinExistence type="predicted"/>
<name>A0AAD7FLA6_MYCRO</name>
<accession>A0AAD7FLA6</accession>
<gene>
    <name evidence="2" type="ORF">B0H17DRAFT_1148303</name>
    <name evidence="1" type="ORF">B0H17DRAFT_1151038</name>
</gene>
<evidence type="ECO:0000313" key="3">
    <source>
        <dbReference type="Proteomes" id="UP001221757"/>
    </source>
</evidence>
<evidence type="ECO:0000313" key="2">
    <source>
        <dbReference type="EMBL" id="KAJ7645807.1"/>
    </source>
</evidence>
<keyword evidence="3" id="KW-1185">Reference proteome</keyword>
<protein>
    <submittedName>
        <fullName evidence="1">Uncharacterized protein</fullName>
    </submittedName>
</protein>